<dbReference type="RefSeq" id="WP_069482707.1">
    <property type="nucleotide sequence ID" value="NZ_KV766182.1"/>
</dbReference>
<evidence type="ECO:0000313" key="2">
    <source>
        <dbReference type="EMBL" id="ODV54283.1"/>
    </source>
</evidence>
<dbReference type="AlphaFoldDB" id="A0A1E4R1D0"/>
<evidence type="ECO:0000313" key="3">
    <source>
        <dbReference type="Proteomes" id="UP000094784"/>
    </source>
</evidence>
<dbReference type="OrthoDB" id="2734047at2"/>
<reference evidence="2 3" key="1">
    <citation type="submission" date="2016-09" db="EMBL/GenBank/DDBJ databases">
        <title>Draft genome sequence of the soil isolate, Lysinibacillus fusiformis M5, a potential hypoxanthine producer.</title>
        <authorList>
            <person name="Gallegos-Monterrosa R."/>
            <person name="Maroti G."/>
            <person name="Balint B."/>
            <person name="Kovacs A.T."/>
        </authorList>
    </citation>
    <scope>NUCLEOTIDE SEQUENCE [LARGE SCALE GENOMIC DNA]</scope>
    <source>
        <strain evidence="2 3">M5</strain>
    </source>
</reference>
<feature type="transmembrane region" description="Helical" evidence="1">
    <location>
        <begin position="29"/>
        <end position="45"/>
    </location>
</feature>
<sequence>MKIIFFILLGIIYLFLANAIELAVIKQLFFLIGLALVSIGIIRYIKERYVESQKYVQMKEASEEEMKAIPHTQCLLSEDALKGLLLNEHTNMLIFAQREELEDELKIIEIPFSKIYEIAMMEDEMFVLRTKNYLMSSSLLGEEEDLAEEEEDDEDDTVSQLSLKFVVDHLSEPILEYIFMDQGEHPIARDEEEYEEAMELCEKWFQKISVIIKRHELERVPIRHWQ</sequence>
<dbReference type="Proteomes" id="UP000094784">
    <property type="component" value="Unassembled WGS sequence"/>
</dbReference>
<dbReference type="EMBL" id="MECQ01000002">
    <property type="protein sequence ID" value="ODV54283.1"/>
    <property type="molecule type" value="Genomic_DNA"/>
</dbReference>
<keyword evidence="1" id="KW-1133">Transmembrane helix</keyword>
<gene>
    <name evidence="2" type="ORF">BG258_19740</name>
</gene>
<accession>A0A1E4R1D0</accession>
<keyword evidence="1" id="KW-0472">Membrane</keyword>
<proteinExistence type="predicted"/>
<keyword evidence="1" id="KW-0812">Transmembrane</keyword>
<comment type="caution">
    <text evidence="2">The sequence shown here is derived from an EMBL/GenBank/DDBJ whole genome shotgun (WGS) entry which is preliminary data.</text>
</comment>
<name>A0A1E4R1D0_9BACI</name>
<protein>
    <submittedName>
        <fullName evidence="2">Uncharacterized protein</fullName>
    </submittedName>
</protein>
<evidence type="ECO:0000256" key="1">
    <source>
        <dbReference type="SAM" id="Phobius"/>
    </source>
</evidence>
<organism evidence="2 3">
    <name type="scientific">Lysinibacillus fusiformis</name>
    <dbReference type="NCBI Taxonomy" id="28031"/>
    <lineage>
        <taxon>Bacteria</taxon>
        <taxon>Bacillati</taxon>
        <taxon>Bacillota</taxon>
        <taxon>Bacilli</taxon>
        <taxon>Bacillales</taxon>
        <taxon>Bacillaceae</taxon>
        <taxon>Lysinibacillus</taxon>
    </lineage>
</organism>